<dbReference type="InterPro" id="IPR008331">
    <property type="entry name" value="Ferritin_DPS_dom"/>
</dbReference>
<evidence type="ECO:0000313" key="5">
    <source>
        <dbReference type="Proteomes" id="UP001596264"/>
    </source>
</evidence>
<reference evidence="5" key="1">
    <citation type="journal article" date="2019" name="Int. J. Syst. Evol. Microbiol.">
        <title>The Global Catalogue of Microorganisms (GCM) 10K type strain sequencing project: providing services to taxonomists for standard genome sequencing and annotation.</title>
        <authorList>
            <consortium name="The Broad Institute Genomics Platform"/>
            <consortium name="The Broad Institute Genome Sequencing Center for Infectious Disease"/>
            <person name="Wu L."/>
            <person name="Ma J."/>
        </authorList>
    </citation>
    <scope>NUCLEOTIDE SEQUENCE [LARGE SCALE GENOMIC DNA]</scope>
    <source>
        <strain evidence="5">CCM 2050</strain>
    </source>
</reference>
<organism evidence="4 5">
    <name type="scientific">Psychrobacter glacincola</name>
    <dbReference type="NCBI Taxonomy" id="56810"/>
    <lineage>
        <taxon>Bacteria</taxon>
        <taxon>Pseudomonadati</taxon>
        <taxon>Pseudomonadota</taxon>
        <taxon>Gammaproteobacteria</taxon>
        <taxon>Moraxellales</taxon>
        <taxon>Moraxellaceae</taxon>
        <taxon>Psychrobacter</taxon>
    </lineage>
</organism>
<dbReference type="EMBL" id="JBHSTZ010000004">
    <property type="protein sequence ID" value="MFC6380025.1"/>
    <property type="molecule type" value="Genomic_DNA"/>
</dbReference>
<dbReference type="NCBIfam" id="NF006975">
    <property type="entry name" value="PRK09448.1"/>
    <property type="match status" value="1"/>
</dbReference>
<dbReference type="Proteomes" id="UP001596264">
    <property type="component" value="Unassembled WGS sequence"/>
</dbReference>
<dbReference type="Pfam" id="PF00210">
    <property type="entry name" value="Ferritin"/>
    <property type="match status" value="1"/>
</dbReference>
<evidence type="ECO:0000259" key="3">
    <source>
        <dbReference type="Pfam" id="PF00210"/>
    </source>
</evidence>
<dbReference type="PROSITE" id="PS00819">
    <property type="entry name" value="DPS_2"/>
    <property type="match status" value="1"/>
</dbReference>
<accession>A0ABW1W4U7</accession>
<dbReference type="PRINTS" id="PR01346">
    <property type="entry name" value="HELNAPAPROT"/>
</dbReference>
<dbReference type="PIRSF" id="PIRSF005900">
    <property type="entry name" value="Dps"/>
    <property type="match status" value="1"/>
</dbReference>
<dbReference type="RefSeq" id="WP_201564354.1">
    <property type="nucleotide sequence ID" value="NZ_CAJGZK010000023.1"/>
</dbReference>
<dbReference type="InterPro" id="IPR009078">
    <property type="entry name" value="Ferritin-like_SF"/>
</dbReference>
<dbReference type="Gene3D" id="1.20.1260.10">
    <property type="match status" value="1"/>
</dbReference>
<dbReference type="InterPro" id="IPR012347">
    <property type="entry name" value="Ferritin-like"/>
</dbReference>
<comment type="similarity">
    <text evidence="1 2">Belongs to the Dps family.</text>
</comment>
<dbReference type="PROSITE" id="PS00818">
    <property type="entry name" value="DPS_1"/>
    <property type="match status" value="1"/>
</dbReference>
<dbReference type="InterPro" id="IPR023188">
    <property type="entry name" value="DPS_DNA-bd_CS"/>
</dbReference>
<dbReference type="PANTHER" id="PTHR42932:SF3">
    <property type="entry name" value="DNA PROTECTION DURING STARVATION PROTEIN"/>
    <property type="match status" value="1"/>
</dbReference>
<name>A0ABW1W4U7_9GAMM</name>
<dbReference type="SUPFAM" id="SSF47240">
    <property type="entry name" value="Ferritin-like"/>
    <property type="match status" value="1"/>
</dbReference>
<dbReference type="CDD" id="cd01043">
    <property type="entry name" value="DPS"/>
    <property type="match status" value="1"/>
</dbReference>
<dbReference type="PANTHER" id="PTHR42932">
    <property type="entry name" value="GENERAL STRESS PROTEIN 20U"/>
    <property type="match status" value="1"/>
</dbReference>
<evidence type="ECO:0000313" key="4">
    <source>
        <dbReference type="EMBL" id="MFC6380025.1"/>
    </source>
</evidence>
<gene>
    <name evidence="4" type="primary">dps</name>
    <name evidence="4" type="synonym">pexB</name>
    <name evidence="4" type="ORF">ACFP58_00840</name>
</gene>
<proteinExistence type="inferred from homology"/>
<feature type="domain" description="Ferritin/DPS" evidence="3">
    <location>
        <begin position="18"/>
        <end position="155"/>
    </location>
</feature>
<evidence type="ECO:0000256" key="2">
    <source>
        <dbReference type="RuleBase" id="RU003875"/>
    </source>
</evidence>
<keyword evidence="5" id="KW-1185">Reference proteome</keyword>
<sequence>MRERYASGIDDKTAKKMIDLLNANLANLIDLSMDSKQCHWNLQGTGFIGVHQLLDDTYGRLTEAYDTVAERIVILGGKANGISKRVAEDSILETYPTDITDVDQHVRELTNRYKAIAASLREGIDAAGDAGDEDTADLLTEVSRTVDKDAWFIGANAPKKDTSKK</sequence>
<protein>
    <submittedName>
        <fullName evidence="4">DNA starvation/stationary phase protection protein Dps</fullName>
    </submittedName>
</protein>
<evidence type="ECO:0000256" key="1">
    <source>
        <dbReference type="ARBA" id="ARBA00009497"/>
    </source>
</evidence>
<comment type="caution">
    <text evidence="4">The sequence shown here is derived from an EMBL/GenBank/DDBJ whole genome shotgun (WGS) entry which is preliminary data.</text>
</comment>
<dbReference type="InterPro" id="IPR002177">
    <property type="entry name" value="DPS_DNA-bd"/>
</dbReference>